<proteinExistence type="predicted"/>
<organism evidence="1">
    <name type="scientific">termite gut metagenome</name>
    <dbReference type="NCBI Taxonomy" id="433724"/>
    <lineage>
        <taxon>unclassified sequences</taxon>
        <taxon>metagenomes</taxon>
        <taxon>organismal metagenomes</taxon>
    </lineage>
</organism>
<evidence type="ECO:0000313" key="1">
    <source>
        <dbReference type="EMBL" id="KAA6341234.1"/>
    </source>
</evidence>
<name>A0A5J4S577_9ZZZZ</name>
<dbReference type="AlphaFoldDB" id="A0A5J4S577"/>
<protein>
    <submittedName>
        <fullName evidence="1">Uncharacterized protein</fullName>
    </submittedName>
</protein>
<sequence length="36" mass="4396">MIGLEYLELRNQCYNQQHIYPYATLIISIYFRFAPL</sequence>
<gene>
    <name evidence="1" type="ORF">EZS27_010949</name>
</gene>
<reference evidence="1" key="1">
    <citation type="submission" date="2019-03" db="EMBL/GenBank/DDBJ databases">
        <title>Single cell metagenomics reveals metabolic interactions within the superorganism composed of flagellate Streblomastix strix and complex community of Bacteroidetes bacteria on its surface.</title>
        <authorList>
            <person name="Treitli S.C."/>
            <person name="Kolisko M."/>
            <person name="Husnik F."/>
            <person name="Keeling P."/>
            <person name="Hampl V."/>
        </authorList>
    </citation>
    <scope>NUCLEOTIDE SEQUENCE</scope>
    <source>
        <strain evidence="1">STM</strain>
    </source>
</reference>
<accession>A0A5J4S577</accession>
<dbReference type="EMBL" id="SNRY01000403">
    <property type="protein sequence ID" value="KAA6341234.1"/>
    <property type="molecule type" value="Genomic_DNA"/>
</dbReference>
<comment type="caution">
    <text evidence="1">The sequence shown here is derived from an EMBL/GenBank/DDBJ whole genome shotgun (WGS) entry which is preliminary data.</text>
</comment>